<protein>
    <submittedName>
        <fullName evidence="1">Uncharacterized protein</fullName>
    </submittedName>
</protein>
<accession>A0A5C3KEP2</accession>
<gene>
    <name evidence="1" type="ORF">FA15DRAFT_575554</name>
</gene>
<dbReference type="EMBL" id="ML210396">
    <property type="protein sequence ID" value="TFK18491.1"/>
    <property type="molecule type" value="Genomic_DNA"/>
</dbReference>
<evidence type="ECO:0000313" key="2">
    <source>
        <dbReference type="Proteomes" id="UP000307440"/>
    </source>
</evidence>
<dbReference type="STRING" id="230819.A0A5C3KEP2"/>
<organism evidence="1 2">
    <name type="scientific">Coprinopsis marcescibilis</name>
    <name type="common">Agaric fungus</name>
    <name type="synonym">Psathyrella marcescibilis</name>
    <dbReference type="NCBI Taxonomy" id="230819"/>
    <lineage>
        <taxon>Eukaryota</taxon>
        <taxon>Fungi</taxon>
        <taxon>Dikarya</taxon>
        <taxon>Basidiomycota</taxon>
        <taxon>Agaricomycotina</taxon>
        <taxon>Agaricomycetes</taxon>
        <taxon>Agaricomycetidae</taxon>
        <taxon>Agaricales</taxon>
        <taxon>Agaricineae</taxon>
        <taxon>Psathyrellaceae</taxon>
        <taxon>Coprinopsis</taxon>
    </lineage>
</organism>
<proteinExistence type="predicted"/>
<dbReference type="OrthoDB" id="3259294at2759"/>
<sequence>VHSARKMILRVVNTIGAKMELGAPMASLYLLQNPDHYTSHSFVTFSWKPFVVHIQNDVQLLQECQEKSED</sequence>
<dbReference type="Proteomes" id="UP000307440">
    <property type="component" value="Unassembled WGS sequence"/>
</dbReference>
<reference evidence="1 2" key="1">
    <citation type="journal article" date="2019" name="Nat. Ecol. Evol.">
        <title>Megaphylogeny resolves global patterns of mushroom evolution.</title>
        <authorList>
            <person name="Varga T."/>
            <person name="Krizsan K."/>
            <person name="Foldi C."/>
            <person name="Dima B."/>
            <person name="Sanchez-Garcia M."/>
            <person name="Sanchez-Ramirez S."/>
            <person name="Szollosi G.J."/>
            <person name="Szarkandi J.G."/>
            <person name="Papp V."/>
            <person name="Albert L."/>
            <person name="Andreopoulos W."/>
            <person name="Angelini C."/>
            <person name="Antonin V."/>
            <person name="Barry K.W."/>
            <person name="Bougher N.L."/>
            <person name="Buchanan P."/>
            <person name="Buyck B."/>
            <person name="Bense V."/>
            <person name="Catcheside P."/>
            <person name="Chovatia M."/>
            <person name="Cooper J."/>
            <person name="Damon W."/>
            <person name="Desjardin D."/>
            <person name="Finy P."/>
            <person name="Geml J."/>
            <person name="Haridas S."/>
            <person name="Hughes K."/>
            <person name="Justo A."/>
            <person name="Karasinski D."/>
            <person name="Kautmanova I."/>
            <person name="Kiss B."/>
            <person name="Kocsube S."/>
            <person name="Kotiranta H."/>
            <person name="LaButti K.M."/>
            <person name="Lechner B.E."/>
            <person name="Liimatainen K."/>
            <person name="Lipzen A."/>
            <person name="Lukacs Z."/>
            <person name="Mihaltcheva S."/>
            <person name="Morgado L.N."/>
            <person name="Niskanen T."/>
            <person name="Noordeloos M.E."/>
            <person name="Ohm R.A."/>
            <person name="Ortiz-Santana B."/>
            <person name="Ovrebo C."/>
            <person name="Racz N."/>
            <person name="Riley R."/>
            <person name="Savchenko A."/>
            <person name="Shiryaev A."/>
            <person name="Soop K."/>
            <person name="Spirin V."/>
            <person name="Szebenyi C."/>
            <person name="Tomsovsky M."/>
            <person name="Tulloss R.E."/>
            <person name="Uehling J."/>
            <person name="Grigoriev I.V."/>
            <person name="Vagvolgyi C."/>
            <person name="Papp T."/>
            <person name="Martin F.M."/>
            <person name="Miettinen O."/>
            <person name="Hibbett D.S."/>
            <person name="Nagy L.G."/>
        </authorList>
    </citation>
    <scope>NUCLEOTIDE SEQUENCE [LARGE SCALE GENOMIC DNA]</scope>
    <source>
        <strain evidence="1 2">CBS 121175</strain>
    </source>
</reference>
<feature type="non-terminal residue" evidence="1">
    <location>
        <position position="70"/>
    </location>
</feature>
<feature type="non-terminal residue" evidence="1">
    <location>
        <position position="1"/>
    </location>
</feature>
<dbReference type="AlphaFoldDB" id="A0A5C3KEP2"/>
<keyword evidence="2" id="KW-1185">Reference proteome</keyword>
<name>A0A5C3KEP2_COPMA</name>
<evidence type="ECO:0000313" key="1">
    <source>
        <dbReference type="EMBL" id="TFK18491.1"/>
    </source>
</evidence>